<dbReference type="EMBL" id="CP144699">
    <property type="protein sequence ID" value="WVZ21361.1"/>
    <property type="molecule type" value="Genomic_DNA"/>
</dbReference>
<evidence type="ECO:0000313" key="2">
    <source>
        <dbReference type="Proteomes" id="UP001374535"/>
    </source>
</evidence>
<sequence>MNHQQRQNTLATLFDHSTSRCHRYSAIQPHRYSVIQPHKYSVSQPHRYSASRPHRYSANRPHRYSSFGLKGIWSFGLKGIQSFGLKGTRPFGLKGTRPFGLKGTRPVGLPSTRPIGLTGTRPFGLNGTQLFSLTSIRPVSLTGIRPCGFTGIRSSDINFSAFHVFNHLTFRPFRFKDIQLFGLYSYFHDLKCSSIRPFGLTGIRPFNITAIRPFGLNCSGTTRSYLGLSLARSVTKHKALTPHSRILGSSLGTPGPRMIILIYWEVLQELLGHGRSFSHSCSSTRKFSRNSWVMNGHFSLLGSSQGTPGPRTLILVYWEVLQEFVGHGRSFSSTRKKFFRNSWLKDDHSRLLGSSLGTVTLIQTSSTKQSRFLGCSTS</sequence>
<name>A0AAQ3SA40_VIGMU</name>
<evidence type="ECO:0000313" key="1">
    <source>
        <dbReference type="EMBL" id="WVZ21361.1"/>
    </source>
</evidence>
<gene>
    <name evidence="1" type="ORF">V8G54_008683</name>
</gene>
<protein>
    <submittedName>
        <fullName evidence="1">Uncharacterized protein</fullName>
    </submittedName>
</protein>
<proteinExistence type="predicted"/>
<accession>A0AAQ3SA40</accession>
<dbReference type="Proteomes" id="UP001374535">
    <property type="component" value="Chromosome 2"/>
</dbReference>
<reference evidence="1 2" key="1">
    <citation type="journal article" date="2023" name="Life. Sci Alliance">
        <title>Evolutionary insights into 3D genome organization and epigenetic landscape of Vigna mungo.</title>
        <authorList>
            <person name="Junaid A."/>
            <person name="Singh B."/>
            <person name="Bhatia S."/>
        </authorList>
    </citation>
    <scope>NUCLEOTIDE SEQUENCE [LARGE SCALE GENOMIC DNA]</scope>
    <source>
        <strain evidence="1">Urdbean</strain>
    </source>
</reference>
<organism evidence="1 2">
    <name type="scientific">Vigna mungo</name>
    <name type="common">Black gram</name>
    <name type="synonym">Phaseolus mungo</name>
    <dbReference type="NCBI Taxonomy" id="3915"/>
    <lineage>
        <taxon>Eukaryota</taxon>
        <taxon>Viridiplantae</taxon>
        <taxon>Streptophyta</taxon>
        <taxon>Embryophyta</taxon>
        <taxon>Tracheophyta</taxon>
        <taxon>Spermatophyta</taxon>
        <taxon>Magnoliopsida</taxon>
        <taxon>eudicotyledons</taxon>
        <taxon>Gunneridae</taxon>
        <taxon>Pentapetalae</taxon>
        <taxon>rosids</taxon>
        <taxon>fabids</taxon>
        <taxon>Fabales</taxon>
        <taxon>Fabaceae</taxon>
        <taxon>Papilionoideae</taxon>
        <taxon>50 kb inversion clade</taxon>
        <taxon>NPAAA clade</taxon>
        <taxon>indigoferoid/millettioid clade</taxon>
        <taxon>Phaseoleae</taxon>
        <taxon>Vigna</taxon>
    </lineage>
</organism>
<keyword evidence="2" id="KW-1185">Reference proteome</keyword>
<dbReference type="AlphaFoldDB" id="A0AAQ3SA40"/>